<proteinExistence type="predicted"/>
<dbReference type="InterPro" id="IPR027417">
    <property type="entry name" value="P-loop_NTPase"/>
</dbReference>
<evidence type="ECO:0000259" key="2">
    <source>
        <dbReference type="Pfam" id="PF13476"/>
    </source>
</evidence>
<comment type="caution">
    <text evidence="3">The sequence shown here is derived from an EMBL/GenBank/DDBJ whole genome shotgun (WGS) entry which is preliminary data.</text>
</comment>
<dbReference type="AlphaFoldDB" id="A0A428Z669"/>
<dbReference type="Proteomes" id="UP000287547">
    <property type="component" value="Unassembled WGS sequence"/>
</dbReference>
<dbReference type="SUPFAM" id="SSF52540">
    <property type="entry name" value="P-loop containing nucleoside triphosphate hydrolases"/>
    <property type="match status" value="1"/>
</dbReference>
<feature type="domain" description="Rad50/SbcC-type AAA" evidence="2">
    <location>
        <begin position="8"/>
        <end position="47"/>
    </location>
</feature>
<dbReference type="GO" id="GO:0005524">
    <property type="term" value="F:ATP binding"/>
    <property type="evidence" value="ECO:0007669"/>
    <property type="project" value="InterPro"/>
</dbReference>
<dbReference type="PANTHER" id="PTHR43581:SF2">
    <property type="entry name" value="EXCINUCLEASE ATPASE SUBUNIT"/>
    <property type="match status" value="1"/>
</dbReference>
<dbReference type="CDD" id="cd00267">
    <property type="entry name" value="ABC_ATPase"/>
    <property type="match status" value="1"/>
</dbReference>
<protein>
    <submittedName>
        <fullName evidence="3">Uncharacterized protein</fullName>
    </submittedName>
</protein>
<sequence>MKLKRAVLRNFRRFTDLQISGMPESAKLIVLCGPNGTGKSSFFDALRSYQSLRGGLYSYNNDLLYYPKVGAPPSDADYRHGILLEFHTAEPPNGSDGMRKLFYMRTAYRNDPDFVISGIGRAGPAFEEARPARSIENDATVSVNYTRLVSNTLETLYGVSEEDGTSAFDLRERIIGEIRDVVRAIYPDLVLSGLGSPLDNGSFYFSKGTAQNFIYKNLSAGEKAVFDLILDLVVKRRYYDDTIWCIDEPETHLNTRVQSAVLRELVKLIPDNSQLILATHSIGFMREAWKLSQEEPGKVVFLDFQDKSFDETVELTPIEVTREFWRRTLEVALGDLADLVSPKVVVLCEGKPVVGRPSKNTEFDAKCYRAIFGDDLPDVEFISVGNSEDVTADKVGLGQSIQLLTPGATILRVTDRDLKNDAEVAELEKTAGVRVLSRRNIESYLLDNEVIEKYCASVNQASNAAAIIQERARLLANGVQNRGIDPDDLKSIAGELYTFMCRSLSITGGGSNWPAFASSSLAPLLRPGMSVYDELKKSIFRS</sequence>
<dbReference type="PROSITE" id="PS00211">
    <property type="entry name" value="ABC_TRANSPORTER_1"/>
    <property type="match status" value="1"/>
</dbReference>
<dbReference type="InterPro" id="IPR038729">
    <property type="entry name" value="Rad50/SbcC_AAA"/>
</dbReference>
<accession>A0A428Z669</accession>
<dbReference type="Gene3D" id="3.40.50.300">
    <property type="entry name" value="P-loop containing nucleotide triphosphate hydrolases"/>
    <property type="match status" value="2"/>
</dbReference>
<organism evidence="3 4">
    <name type="scientific">Kibdelosporangium aridum</name>
    <dbReference type="NCBI Taxonomy" id="2030"/>
    <lineage>
        <taxon>Bacteria</taxon>
        <taxon>Bacillati</taxon>
        <taxon>Actinomycetota</taxon>
        <taxon>Actinomycetes</taxon>
        <taxon>Pseudonocardiales</taxon>
        <taxon>Pseudonocardiaceae</taxon>
        <taxon>Kibdelosporangium</taxon>
    </lineage>
</organism>
<dbReference type="GO" id="GO:0016887">
    <property type="term" value="F:ATP hydrolysis activity"/>
    <property type="evidence" value="ECO:0007669"/>
    <property type="project" value="InterPro"/>
</dbReference>
<dbReference type="InterPro" id="IPR003959">
    <property type="entry name" value="ATPase_AAA_core"/>
</dbReference>
<dbReference type="PANTHER" id="PTHR43581">
    <property type="entry name" value="ATP/GTP PHOSPHATASE"/>
    <property type="match status" value="1"/>
</dbReference>
<dbReference type="GO" id="GO:0006302">
    <property type="term" value="P:double-strand break repair"/>
    <property type="evidence" value="ECO:0007669"/>
    <property type="project" value="InterPro"/>
</dbReference>
<dbReference type="InterPro" id="IPR051396">
    <property type="entry name" value="Bact_Antivir_Def_Nuclease"/>
</dbReference>
<name>A0A428Z669_KIBAR</name>
<evidence type="ECO:0000313" key="4">
    <source>
        <dbReference type="Proteomes" id="UP000287547"/>
    </source>
</evidence>
<reference evidence="3 4" key="1">
    <citation type="submission" date="2018-05" db="EMBL/GenBank/DDBJ databases">
        <title>Evolution of GPA BGCs.</title>
        <authorList>
            <person name="Waglechner N."/>
            <person name="Wright G.D."/>
        </authorList>
    </citation>
    <scope>NUCLEOTIDE SEQUENCE [LARGE SCALE GENOMIC DNA]</scope>
    <source>
        <strain evidence="3 4">A82846</strain>
    </source>
</reference>
<gene>
    <name evidence="3" type="ORF">DMH04_25610</name>
</gene>
<dbReference type="OrthoDB" id="104167at2"/>
<dbReference type="Pfam" id="PF13304">
    <property type="entry name" value="AAA_21"/>
    <property type="match status" value="1"/>
</dbReference>
<dbReference type="InterPro" id="IPR017871">
    <property type="entry name" value="ABC_transporter-like_CS"/>
</dbReference>
<feature type="domain" description="ATPase AAA-type core" evidence="1">
    <location>
        <begin position="163"/>
        <end position="285"/>
    </location>
</feature>
<evidence type="ECO:0000259" key="1">
    <source>
        <dbReference type="Pfam" id="PF13304"/>
    </source>
</evidence>
<dbReference type="RefSeq" id="WP_037253959.1">
    <property type="nucleotide sequence ID" value="NZ_QHKI01000022.1"/>
</dbReference>
<evidence type="ECO:0000313" key="3">
    <source>
        <dbReference type="EMBL" id="RSM82572.1"/>
    </source>
</evidence>
<dbReference type="EMBL" id="QHKI01000022">
    <property type="protein sequence ID" value="RSM82572.1"/>
    <property type="molecule type" value="Genomic_DNA"/>
</dbReference>
<dbReference type="Pfam" id="PF13476">
    <property type="entry name" value="AAA_23"/>
    <property type="match status" value="1"/>
</dbReference>